<dbReference type="GO" id="GO:0005829">
    <property type="term" value="C:cytosol"/>
    <property type="evidence" value="ECO:0007669"/>
    <property type="project" value="TreeGrafter"/>
</dbReference>
<comment type="caution">
    <text evidence="10">The sequence shown here is derived from an EMBL/GenBank/DDBJ whole genome shotgun (WGS) entry which is preliminary data.</text>
</comment>
<dbReference type="Gene3D" id="3.40.50.2300">
    <property type="match status" value="1"/>
</dbReference>
<organism evidence="10 11">
    <name type="scientific">Apibacter adventoris</name>
    <dbReference type="NCBI Taxonomy" id="1679466"/>
    <lineage>
        <taxon>Bacteria</taxon>
        <taxon>Pseudomonadati</taxon>
        <taxon>Bacteroidota</taxon>
        <taxon>Flavobacteriia</taxon>
        <taxon>Flavobacteriales</taxon>
        <taxon>Weeksellaceae</taxon>
        <taxon>Apibacter</taxon>
    </lineage>
</organism>
<dbReference type="PROSITE" id="PS51755">
    <property type="entry name" value="OMPR_PHOB"/>
    <property type="match status" value="1"/>
</dbReference>
<evidence type="ECO:0000256" key="3">
    <source>
        <dbReference type="ARBA" id="ARBA00023015"/>
    </source>
</evidence>
<dbReference type="SUPFAM" id="SSF52172">
    <property type="entry name" value="CheY-like"/>
    <property type="match status" value="1"/>
</dbReference>
<dbReference type="OrthoDB" id="9790442at2"/>
<keyword evidence="2" id="KW-0902">Two-component regulatory system</keyword>
<dbReference type="Proteomes" id="UP000238042">
    <property type="component" value="Unassembled WGS sequence"/>
</dbReference>
<dbReference type="EMBL" id="PSZM01000043">
    <property type="protein sequence ID" value="PQL91041.1"/>
    <property type="molecule type" value="Genomic_DNA"/>
</dbReference>
<evidence type="ECO:0000256" key="7">
    <source>
        <dbReference type="PROSITE-ProRule" id="PRU01091"/>
    </source>
</evidence>
<evidence type="ECO:0000259" key="8">
    <source>
        <dbReference type="PROSITE" id="PS50110"/>
    </source>
</evidence>
<evidence type="ECO:0000256" key="4">
    <source>
        <dbReference type="ARBA" id="ARBA00023125"/>
    </source>
</evidence>
<dbReference type="RefSeq" id="WP_105247307.1">
    <property type="nucleotide sequence ID" value="NZ_PSZM01000043.1"/>
</dbReference>
<dbReference type="InterPro" id="IPR001867">
    <property type="entry name" value="OmpR/PhoB-type_DNA-bd"/>
</dbReference>
<evidence type="ECO:0000256" key="2">
    <source>
        <dbReference type="ARBA" id="ARBA00023012"/>
    </source>
</evidence>
<dbReference type="GO" id="GO:0000976">
    <property type="term" value="F:transcription cis-regulatory region binding"/>
    <property type="evidence" value="ECO:0007669"/>
    <property type="project" value="TreeGrafter"/>
</dbReference>
<dbReference type="GO" id="GO:0000156">
    <property type="term" value="F:phosphorelay response regulator activity"/>
    <property type="evidence" value="ECO:0007669"/>
    <property type="project" value="TreeGrafter"/>
</dbReference>
<evidence type="ECO:0000256" key="5">
    <source>
        <dbReference type="ARBA" id="ARBA00023163"/>
    </source>
</evidence>
<feature type="domain" description="OmpR/PhoB-type" evidence="9">
    <location>
        <begin position="127"/>
        <end position="225"/>
    </location>
</feature>
<proteinExistence type="predicted"/>
<evidence type="ECO:0000259" key="9">
    <source>
        <dbReference type="PROSITE" id="PS51755"/>
    </source>
</evidence>
<protein>
    <submittedName>
        <fullName evidence="10">DNA-binding response regulator</fullName>
    </submittedName>
</protein>
<feature type="modified residue" description="4-aspartylphosphate" evidence="6">
    <location>
        <position position="52"/>
    </location>
</feature>
<keyword evidence="4 7" id="KW-0238">DNA-binding</keyword>
<keyword evidence="3" id="KW-0805">Transcription regulation</keyword>
<dbReference type="Pfam" id="PF00486">
    <property type="entry name" value="Trans_reg_C"/>
    <property type="match status" value="1"/>
</dbReference>
<dbReference type="InterPro" id="IPR036388">
    <property type="entry name" value="WH-like_DNA-bd_sf"/>
</dbReference>
<dbReference type="GO" id="GO:0006355">
    <property type="term" value="P:regulation of DNA-templated transcription"/>
    <property type="evidence" value="ECO:0007669"/>
    <property type="project" value="InterPro"/>
</dbReference>
<dbReference type="PROSITE" id="PS50110">
    <property type="entry name" value="RESPONSE_REGULATORY"/>
    <property type="match status" value="1"/>
</dbReference>
<evidence type="ECO:0000313" key="11">
    <source>
        <dbReference type="Proteomes" id="UP000238042"/>
    </source>
</evidence>
<evidence type="ECO:0000256" key="1">
    <source>
        <dbReference type="ARBA" id="ARBA00022553"/>
    </source>
</evidence>
<dbReference type="SMART" id="SM00862">
    <property type="entry name" value="Trans_reg_C"/>
    <property type="match status" value="1"/>
</dbReference>
<evidence type="ECO:0000256" key="6">
    <source>
        <dbReference type="PROSITE-ProRule" id="PRU00169"/>
    </source>
</evidence>
<dbReference type="Pfam" id="PF00072">
    <property type="entry name" value="Response_reg"/>
    <property type="match status" value="1"/>
</dbReference>
<keyword evidence="5" id="KW-0804">Transcription</keyword>
<sequence length="225" mass="26048">MKKILIIEDEKKLSDVIHDELHKNGYFPFQAFDGELGLISFRNQKPDLVLLDVNLPKINGFDLIKSFRVINPNVPIIMLTAFGDIDSKMLAFDNGADDYLIKPIDFKELIAKIKIFLRRSSQFPVEDTKIHFKDVIIDLGTKSVIRNNIHINLTPKEFELFYYLVKKQGRVASKEELADNVWAERYGVTPNTIEVYINFLRNKIDKEFKDKIIQTKAGFGYYIAS</sequence>
<dbReference type="Gene3D" id="1.10.10.10">
    <property type="entry name" value="Winged helix-like DNA-binding domain superfamily/Winged helix DNA-binding domain"/>
    <property type="match status" value="1"/>
</dbReference>
<reference evidence="10 11" key="1">
    <citation type="submission" date="2018-02" db="EMBL/GenBank/DDBJ databases">
        <title>Genome sequences of Apibacter spp., gut symbionts of Asian honey bees.</title>
        <authorList>
            <person name="Kwong W.K."/>
            <person name="Steele M.I."/>
            <person name="Moran N.A."/>
        </authorList>
    </citation>
    <scope>NUCLEOTIDE SEQUENCE [LARGE SCALE GENOMIC DNA]</scope>
    <source>
        <strain evidence="11">wkB301</strain>
    </source>
</reference>
<feature type="domain" description="Response regulatory" evidence="8">
    <location>
        <begin position="3"/>
        <end position="117"/>
    </location>
</feature>
<dbReference type="GO" id="GO:0032993">
    <property type="term" value="C:protein-DNA complex"/>
    <property type="evidence" value="ECO:0007669"/>
    <property type="project" value="TreeGrafter"/>
</dbReference>
<accession>A0A2S8A908</accession>
<dbReference type="SMART" id="SM00448">
    <property type="entry name" value="REC"/>
    <property type="match status" value="1"/>
</dbReference>
<dbReference type="PANTHER" id="PTHR48111">
    <property type="entry name" value="REGULATOR OF RPOS"/>
    <property type="match status" value="1"/>
</dbReference>
<keyword evidence="1 6" id="KW-0597">Phosphoprotein</keyword>
<dbReference type="InterPro" id="IPR039420">
    <property type="entry name" value="WalR-like"/>
</dbReference>
<name>A0A2S8A908_9FLAO</name>
<dbReference type="PANTHER" id="PTHR48111:SF22">
    <property type="entry name" value="REGULATOR OF RPOS"/>
    <property type="match status" value="1"/>
</dbReference>
<dbReference type="InterPro" id="IPR001789">
    <property type="entry name" value="Sig_transdc_resp-reg_receiver"/>
</dbReference>
<dbReference type="InterPro" id="IPR011006">
    <property type="entry name" value="CheY-like_superfamily"/>
</dbReference>
<evidence type="ECO:0000313" key="10">
    <source>
        <dbReference type="EMBL" id="PQL91041.1"/>
    </source>
</evidence>
<gene>
    <name evidence="10" type="ORF">C4S77_09305</name>
</gene>
<dbReference type="CDD" id="cd00383">
    <property type="entry name" value="trans_reg_C"/>
    <property type="match status" value="1"/>
</dbReference>
<keyword evidence="11" id="KW-1185">Reference proteome</keyword>
<feature type="DNA-binding region" description="OmpR/PhoB-type" evidence="7">
    <location>
        <begin position="127"/>
        <end position="225"/>
    </location>
</feature>
<dbReference type="AlphaFoldDB" id="A0A2S8A908"/>